<protein>
    <submittedName>
        <fullName evidence="2">Uncharacterized protein</fullName>
    </submittedName>
</protein>
<accession>A0A1W0ABF9</accession>
<evidence type="ECO:0000313" key="2">
    <source>
        <dbReference type="EMBL" id="OQS07340.1"/>
    </source>
</evidence>
<comment type="caution">
    <text evidence="2">The sequence shown here is derived from an EMBL/GenBank/DDBJ whole genome shotgun (WGS) entry which is preliminary data.</text>
</comment>
<feature type="region of interest" description="Disordered" evidence="1">
    <location>
        <begin position="201"/>
        <end position="271"/>
    </location>
</feature>
<name>A0A1W0ABF9_9STRA</name>
<reference evidence="2 3" key="1">
    <citation type="journal article" date="2014" name="Genome Biol. Evol.">
        <title>The secreted proteins of Achlya hypogyna and Thraustotheca clavata identify the ancestral oomycete secretome and reveal gene acquisitions by horizontal gene transfer.</title>
        <authorList>
            <person name="Misner I."/>
            <person name="Blouin N."/>
            <person name="Leonard G."/>
            <person name="Richards T.A."/>
            <person name="Lane C.E."/>
        </authorList>
    </citation>
    <scope>NUCLEOTIDE SEQUENCE [LARGE SCALE GENOMIC DNA]</scope>
    <source>
        <strain evidence="2 3">ATCC 34112</strain>
    </source>
</reference>
<feature type="non-terminal residue" evidence="2">
    <location>
        <position position="491"/>
    </location>
</feature>
<feature type="compositionally biased region" description="Basic and acidic residues" evidence="1">
    <location>
        <begin position="234"/>
        <end position="248"/>
    </location>
</feature>
<dbReference type="AlphaFoldDB" id="A0A1W0ABF9"/>
<dbReference type="Proteomes" id="UP000243217">
    <property type="component" value="Unassembled WGS sequence"/>
</dbReference>
<feature type="compositionally biased region" description="Polar residues" evidence="1">
    <location>
        <begin position="262"/>
        <end position="271"/>
    </location>
</feature>
<evidence type="ECO:0000313" key="3">
    <source>
        <dbReference type="Proteomes" id="UP000243217"/>
    </source>
</evidence>
<keyword evidence="3" id="KW-1185">Reference proteome</keyword>
<sequence length="491" mass="55224">MFEYKRIASNANVAAFLRSFGSERSRWNELIEATLLYGIHCLSQNYSLHTLTVDQVQDITRATLKQSTHYYASGGRKGVETCTKRAMALKPSSSWRQGSSEDVPHVVQEPIQEKIPTKAPESVREMDIYSNLLGKKWMNAAWDSFVATTGYPSIEIDPSHEEFAGAYKKLVKYVPPPELSIAPRTFLDFVRNAIVQAMQQPEPIPPTTYTPNPIKVDSPKATDTPKTKNIPRSITKESLHHTKDEVNAQKKPGRRPPTPKTQVPSKVKQQLDANKAQVLRVRKNNTQRMHEALAKHRLELYEERTKESASPKTPTSLVAQSPGAKSLEIADLFTQNNLFQSVPATASDEPIVPDPSLQFELYGDKEARMADEGCRVPLSDRYRKAKDALKSREHDFKGWLGDYGPAHTRTVVPGDWSELDDADTLWLQQRRKTVSLDMSVHELLGGKQSGDLPPYEWNLDIIDQENKPQAPPPPSVLLDPVADVDPAFEWL</sequence>
<dbReference type="EMBL" id="JNBS01000249">
    <property type="protein sequence ID" value="OQS07340.1"/>
    <property type="molecule type" value="Genomic_DNA"/>
</dbReference>
<feature type="compositionally biased region" description="Basic and acidic residues" evidence="1">
    <location>
        <begin position="217"/>
        <end position="226"/>
    </location>
</feature>
<evidence type="ECO:0000256" key="1">
    <source>
        <dbReference type="SAM" id="MobiDB-lite"/>
    </source>
</evidence>
<gene>
    <name evidence="2" type="ORF">THRCLA_00643</name>
</gene>
<dbReference type="OrthoDB" id="166788at2759"/>
<organism evidence="2 3">
    <name type="scientific">Thraustotheca clavata</name>
    <dbReference type="NCBI Taxonomy" id="74557"/>
    <lineage>
        <taxon>Eukaryota</taxon>
        <taxon>Sar</taxon>
        <taxon>Stramenopiles</taxon>
        <taxon>Oomycota</taxon>
        <taxon>Saprolegniomycetes</taxon>
        <taxon>Saprolegniales</taxon>
        <taxon>Achlyaceae</taxon>
        <taxon>Thraustotheca</taxon>
    </lineage>
</organism>
<proteinExistence type="predicted"/>
<dbReference type="STRING" id="74557.A0A1W0ABF9"/>